<dbReference type="EMBL" id="FNUV01000002">
    <property type="protein sequence ID" value="SEF55593.1"/>
    <property type="molecule type" value="Genomic_DNA"/>
</dbReference>
<dbReference type="InterPro" id="IPR029045">
    <property type="entry name" value="ClpP/crotonase-like_dom_sf"/>
</dbReference>
<keyword evidence="3 5" id="KW-0378">Hydrolase</keyword>
<dbReference type="PANTHER" id="PTHR32060:SF30">
    <property type="entry name" value="CARBOXY-TERMINAL PROCESSING PROTEASE CTPA"/>
    <property type="match status" value="1"/>
</dbReference>
<sequence>MRRHIIPVLMMMVVSMTAQAQKTNDHNFEVAKHLDIFNHVYKNLELLYVDTLNPKETIGTGITAMLRRLDPYTEYYAQDETKDLRMMLTGKYAGIGALIRKHQKLDRVVIDEPYANMPAAEAGLKKGDVILSIDDSMMTDKQVGYVSDHLRGEPGTSFLLKVMRPSTGKLMSFKITRRNIKLPEMPYYGMRDGNIGYINLNQFTEGCAKEMRRAFVDLKKRGATSLILDLRGNGGGSEQEAVDILNLWLQKGITVVANRGKVRQANKEYKTTVEPVDTVMPLVVLVNGETASASEITSGAIQDLDRGIILGTRTYGKGLVQVPIDLPYNTNMKVTTSKYYIPSGRCIQAINYKHDGSGYREHIPDSLTKVFYTRRGREVRDGGGIKPDVEVKADTIPNIAFYLSASGQDSTEVMFDYVVDYIAKHPVIASASEFHLTDADWQEFKARVIKSGFTYDPVSKKQFAELVKTAKFEGYYDDAKQAFDTLESKLNHDVAVDLEKYKTVLMHILEADIIAAYYYQSGAIEAGLNFDRQLKEAERLLKSPEEYQKLLTPKKGKDTSSVIRIDKKPFGNISLKQKELEIFSYIA</sequence>
<evidence type="ECO:0000259" key="8">
    <source>
        <dbReference type="SMART" id="SM00245"/>
    </source>
</evidence>
<reference evidence="9 10" key="1">
    <citation type="submission" date="2016-10" db="EMBL/GenBank/DDBJ databases">
        <authorList>
            <person name="de Groot N.N."/>
        </authorList>
    </citation>
    <scope>NUCLEOTIDE SEQUENCE [LARGE SCALE GENOMIC DNA]</scope>
    <source>
        <strain evidence="9 10">AR32</strain>
    </source>
</reference>
<evidence type="ECO:0000313" key="10">
    <source>
        <dbReference type="Proteomes" id="UP000236735"/>
    </source>
</evidence>
<evidence type="ECO:0000313" key="9">
    <source>
        <dbReference type="EMBL" id="SEF55593.1"/>
    </source>
</evidence>
<evidence type="ECO:0000256" key="4">
    <source>
        <dbReference type="ARBA" id="ARBA00022825"/>
    </source>
</evidence>
<comment type="similarity">
    <text evidence="1 5">Belongs to the peptidase S41A family.</text>
</comment>
<dbReference type="Proteomes" id="UP000236735">
    <property type="component" value="Unassembled WGS sequence"/>
</dbReference>
<protein>
    <submittedName>
        <fullName evidence="9">Carboxyl-terminal processing protease</fullName>
    </submittedName>
</protein>
<keyword evidence="4 5" id="KW-0720">Serine protease</keyword>
<dbReference type="SMART" id="SM00245">
    <property type="entry name" value="TSPc"/>
    <property type="match status" value="1"/>
</dbReference>
<dbReference type="NCBIfam" id="TIGR00225">
    <property type="entry name" value="prc"/>
    <property type="match status" value="1"/>
</dbReference>
<dbReference type="Pfam" id="PF17820">
    <property type="entry name" value="PDZ_6"/>
    <property type="match status" value="1"/>
</dbReference>
<dbReference type="Gene3D" id="3.30.750.44">
    <property type="match status" value="1"/>
</dbReference>
<feature type="domain" description="PDZ" evidence="7">
    <location>
        <begin position="93"/>
        <end position="166"/>
    </location>
</feature>
<evidence type="ECO:0000259" key="7">
    <source>
        <dbReference type="SMART" id="SM00228"/>
    </source>
</evidence>
<dbReference type="AlphaFoldDB" id="A0A1H5SYD4"/>
<keyword evidence="6" id="KW-0732">Signal</keyword>
<dbReference type="GO" id="GO:0007165">
    <property type="term" value="P:signal transduction"/>
    <property type="evidence" value="ECO:0007669"/>
    <property type="project" value="TreeGrafter"/>
</dbReference>
<dbReference type="RefSeq" id="WP_036910610.1">
    <property type="nucleotide sequence ID" value="NZ_FNUV01000002.1"/>
</dbReference>
<dbReference type="GO" id="GO:0008236">
    <property type="term" value="F:serine-type peptidase activity"/>
    <property type="evidence" value="ECO:0007669"/>
    <property type="project" value="UniProtKB-KW"/>
</dbReference>
<dbReference type="CDD" id="cd06782">
    <property type="entry name" value="cpPDZ_CPP-like"/>
    <property type="match status" value="1"/>
</dbReference>
<name>A0A1H5SYD4_XYLRU</name>
<evidence type="ECO:0000256" key="2">
    <source>
        <dbReference type="ARBA" id="ARBA00022670"/>
    </source>
</evidence>
<dbReference type="GO" id="GO:0006508">
    <property type="term" value="P:proteolysis"/>
    <property type="evidence" value="ECO:0007669"/>
    <property type="project" value="UniProtKB-KW"/>
</dbReference>
<evidence type="ECO:0000256" key="6">
    <source>
        <dbReference type="SAM" id="SignalP"/>
    </source>
</evidence>
<dbReference type="PANTHER" id="PTHR32060">
    <property type="entry name" value="TAIL-SPECIFIC PROTEASE"/>
    <property type="match status" value="1"/>
</dbReference>
<dbReference type="GO" id="GO:0030288">
    <property type="term" value="C:outer membrane-bounded periplasmic space"/>
    <property type="evidence" value="ECO:0007669"/>
    <property type="project" value="TreeGrafter"/>
</dbReference>
<evidence type="ECO:0000256" key="3">
    <source>
        <dbReference type="ARBA" id="ARBA00022801"/>
    </source>
</evidence>
<dbReference type="SUPFAM" id="SSF52096">
    <property type="entry name" value="ClpP/crotonase"/>
    <property type="match status" value="1"/>
</dbReference>
<dbReference type="InterPro" id="IPR001478">
    <property type="entry name" value="PDZ"/>
</dbReference>
<dbReference type="CDD" id="cd07560">
    <property type="entry name" value="Peptidase_S41_CPP"/>
    <property type="match status" value="1"/>
</dbReference>
<evidence type="ECO:0000256" key="5">
    <source>
        <dbReference type="RuleBase" id="RU004404"/>
    </source>
</evidence>
<gene>
    <name evidence="9" type="ORF">SAMN05216354_0767</name>
</gene>
<feature type="domain" description="Tail specific protease" evidence="8">
    <location>
        <begin position="168"/>
        <end position="353"/>
    </location>
</feature>
<evidence type="ECO:0000256" key="1">
    <source>
        <dbReference type="ARBA" id="ARBA00009179"/>
    </source>
</evidence>
<dbReference type="SUPFAM" id="SSF50156">
    <property type="entry name" value="PDZ domain-like"/>
    <property type="match status" value="1"/>
</dbReference>
<dbReference type="Gene3D" id="3.90.226.10">
    <property type="entry name" value="2-enoyl-CoA Hydratase, Chain A, domain 1"/>
    <property type="match status" value="1"/>
</dbReference>
<feature type="signal peptide" evidence="6">
    <location>
        <begin position="1"/>
        <end position="20"/>
    </location>
</feature>
<dbReference type="Pfam" id="PF03572">
    <property type="entry name" value="Peptidase_S41"/>
    <property type="match status" value="1"/>
</dbReference>
<accession>A0A1H5SYD4</accession>
<dbReference type="InterPro" id="IPR041489">
    <property type="entry name" value="PDZ_6"/>
</dbReference>
<dbReference type="Gene3D" id="2.30.42.10">
    <property type="match status" value="1"/>
</dbReference>
<feature type="chain" id="PRO_5009284436" evidence="6">
    <location>
        <begin position="21"/>
        <end position="587"/>
    </location>
</feature>
<dbReference type="InterPro" id="IPR004447">
    <property type="entry name" value="Peptidase_S41A"/>
</dbReference>
<dbReference type="InterPro" id="IPR005151">
    <property type="entry name" value="Tail-specific_protease"/>
</dbReference>
<keyword evidence="2 5" id="KW-0645">Protease</keyword>
<proteinExistence type="inferred from homology"/>
<dbReference type="GO" id="GO:0004175">
    <property type="term" value="F:endopeptidase activity"/>
    <property type="evidence" value="ECO:0007669"/>
    <property type="project" value="TreeGrafter"/>
</dbReference>
<organism evidence="9 10">
    <name type="scientific">Xylanibacter ruminicola</name>
    <name type="common">Prevotella ruminicola</name>
    <dbReference type="NCBI Taxonomy" id="839"/>
    <lineage>
        <taxon>Bacteria</taxon>
        <taxon>Pseudomonadati</taxon>
        <taxon>Bacteroidota</taxon>
        <taxon>Bacteroidia</taxon>
        <taxon>Bacteroidales</taxon>
        <taxon>Prevotellaceae</taxon>
        <taxon>Xylanibacter</taxon>
    </lineage>
</organism>
<dbReference type="InterPro" id="IPR036034">
    <property type="entry name" value="PDZ_sf"/>
</dbReference>
<dbReference type="SMART" id="SM00228">
    <property type="entry name" value="PDZ"/>
    <property type="match status" value="1"/>
</dbReference>